<feature type="domain" description="CCHC-type" evidence="3">
    <location>
        <begin position="148"/>
        <end position="163"/>
    </location>
</feature>
<name>A0AAD8VWV2_LOLMU</name>
<keyword evidence="1" id="KW-0863">Zinc-finger</keyword>
<dbReference type="Gene3D" id="4.10.60.10">
    <property type="entry name" value="Zinc finger, CCHC-type"/>
    <property type="match status" value="1"/>
</dbReference>
<dbReference type="PROSITE" id="PS50158">
    <property type="entry name" value="ZF_CCHC"/>
    <property type="match status" value="2"/>
</dbReference>
<evidence type="ECO:0000313" key="5">
    <source>
        <dbReference type="Proteomes" id="UP001231189"/>
    </source>
</evidence>
<comment type="caution">
    <text evidence="4">The sequence shown here is derived from an EMBL/GenBank/DDBJ whole genome shotgun (WGS) entry which is preliminary data.</text>
</comment>
<dbReference type="InterPro" id="IPR001878">
    <property type="entry name" value="Znf_CCHC"/>
</dbReference>
<feature type="compositionally biased region" description="Low complexity" evidence="2">
    <location>
        <begin position="670"/>
        <end position="690"/>
    </location>
</feature>
<reference evidence="4" key="1">
    <citation type="submission" date="2023-07" db="EMBL/GenBank/DDBJ databases">
        <title>A chromosome-level genome assembly of Lolium multiflorum.</title>
        <authorList>
            <person name="Chen Y."/>
            <person name="Copetti D."/>
            <person name="Kolliker R."/>
            <person name="Studer B."/>
        </authorList>
    </citation>
    <scope>NUCLEOTIDE SEQUENCE</scope>
    <source>
        <strain evidence="4">02402/16</strain>
        <tissue evidence="4">Leaf</tissue>
    </source>
</reference>
<feature type="region of interest" description="Disordered" evidence="2">
    <location>
        <begin position="414"/>
        <end position="442"/>
    </location>
</feature>
<feature type="region of interest" description="Disordered" evidence="2">
    <location>
        <begin position="91"/>
        <end position="119"/>
    </location>
</feature>
<feature type="compositionally biased region" description="Basic residues" evidence="2">
    <location>
        <begin position="518"/>
        <end position="527"/>
    </location>
</feature>
<feature type="region of interest" description="Disordered" evidence="2">
    <location>
        <begin position="1"/>
        <end position="63"/>
    </location>
</feature>
<dbReference type="SUPFAM" id="SSF57756">
    <property type="entry name" value="Retrovirus zinc finger-like domains"/>
    <property type="match status" value="1"/>
</dbReference>
<dbReference type="InterPro" id="IPR036875">
    <property type="entry name" value="Znf_CCHC_sf"/>
</dbReference>
<keyword evidence="1" id="KW-0479">Metal-binding</keyword>
<dbReference type="Proteomes" id="UP001231189">
    <property type="component" value="Unassembled WGS sequence"/>
</dbReference>
<gene>
    <name evidence="4" type="ORF">QYE76_000942</name>
</gene>
<feature type="region of interest" description="Disordered" evidence="2">
    <location>
        <begin position="809"/>
        <end position="834"/>
    </location>
</feature>
<sequence>MVSPFSAGSGSRRASGGGGQRWQPVSPGSAASGSSSPRPVVSGLGLSSASVSPRSVSPGQQRLGEGGVAAVVTADLAAGVEGGQIWQEAGPSRKTLWRRRKAAQREAERRAAAAAAAGRSVSPDWQGRCFKCGRPGHKKWECTFDMLCLRCSQAGHPAAECKRPRSPSHEEEELRREALAKLARRTSLGREEDDLRREALARLAPCEPEVNLLSTPPGLGRREFRSPAECSMAGDLGEEDSAQLCVVRRTPVIQELERRLRFAMVASVGGGRPVVSCAFVHEALVTQLGIPRNGFSVHSFRPEDFLIVFATAEFRNRAEARSTVLHRSVQLILRKWTRQAQAVLETWRSKVHLVIEGIPPHAWDKEVVQELLGTSCAIDEVASETASRANLSAFKVAAWTADLEGIPPARMLAVPEPWESGDDTPSPARENSGDSRGSTPVSRITNKKLLRYKILIHIDSVEEDEEREDFELQMRPLSPISDQNLPSPPGGWGGSRGDGGRVHRRLPWTPGVPDRRGGGHYRRRRSQQRSYCQVAASGADSWRLPPMEGHDGAVKGGLDSCTSGAQIQTASDSMAKGSDGMVNNGLENSLTGLQQCGPKETGVEVGQKKQSVETAVADPNMDAGPDAAQQTQVSVAETRDNVRRQAQVGAERTSTLSGPEAGCHVVAEQDLGGSSSLESSSEVDSSKGVGDMVRSENSEGGPSRTILPRQEEYICISLSNLGDAGGATQPGPVGNARPEEQVESLAEASPHDPGVGSMALSSMHAPAEDTMKAEEVIALGRMKAFCAKILKTLAPPLLREVQATTALRSEAEPFTPRRSTRSNPTPAVPVLGRQPRKATAAEAVLLKALGITPAEMEVDEDALQEFKRFFDSPVREQHIRVLASVFGKTMPCSYEMRRQGMEEVRVCV</sequence>
<proteinExistence type="predicted"/>
<evidence type="ECO:0000259" key="3">
    <source>
        <dbReference type="PROSITE" id="PS50158"/>
    </source>
</evidence>
<organism evidence="4 5">
    <name type="scientific">Lolium multiflorum</name>
    <name type="common">Italian ryegrass</name>
    <name type="synonym">Lolium perenne subsp. multiflorum</name>
    <dbReference type="NCBI Taxonomy" id="4521"/>
    <lineage>
        <taxon>Eukaryota</taxon>
        <taxon>Viridiplantae</taxon>
        <taxon>Streptophyta</taxon>
        <taxon>Embryophyta</taxon>
        <taxon>Tracheophyta</taxon>
        <taxon>Spermatophyta</taxon>
        <taxon>Magnoliopsida</taxon>
        <taxon>Liliopsida</taxon>
        <taxon>Poales</taxon>
        <taxon>Poaceae</taxon>
        <taxon>BOP clade</taxon>
        <taxon>Pooideae</taxon>
        <taxon>Poodae</taxon>
        <taxon>Poeae</taxon>
        <taxon>Poeae Chloroplast Group 2 (Poeae type)</taxon>
        <taxon>Loliodinae</taxon>
        <taxon>Loliinae</taxon>
        <taxon>Lolium</taxon>
    </lineage>
</organism>
<keyword evidence="1" id="KW-0862">Zinc</keyword>
<dbReference type="GO" id="GO:0008270">
    <property type="term" value="F:zinc ion binding"/>
    <property type="evidence" value="ECO:0007669"/>
    <property type="project" value="UniProtKB-KW"/>
</dbReference>
<evidence type="ECO:0000256" key="2">
    <source>
        <dbReference type="SAM" id="MobiDB-lite"/>
    </source>
</evidence>
<dbReference type="AlphaFoldDB" id="A0AAD8VWV2"/>
<feature type="domain" description="CCHC-type" evidence="3">
    <location>
        <begin position="128"/>
        <end position="142"/>
    </location>
</feature>
<protein>
    <recommendedName>
        <fullName evidence="3">CCHC-type domain-containing protein</fullName>
    </recommendedName>
</protein>
<dbReference type="GO" id="GO:0003676">
    <property type="term" value="F:nucleic acid binding"/>
    <property type="evidence" value="ECO:0007669"/>
    <property type="project" value="InterPro"/>
</dbReference>
<dbReference type="PANTHER" id="PTHR33087:SF42">
    <property type="entry name" value="DUF4283 DOMAIN-CONTAINING PROTEIN"/>
    <property type="match status" value="1"/>
</dbReference>
<dbReference type="InterPro" id="IPR053253">
    <property type="entry name" value="Sex_diff_modulator"/>
</dbReference>
<feature type="compositionally biased region" description="Low complexity" evidence="2">
    <location>
        <begin position="1"/>
        <end position="14"/>
    </location>
</feature>
<feature type="region of interest" description="Disordered" evidence="2">
    <location>
        <begin position="634"/>
        <end position="707"/>
    </location>
</feature>
<dbReference type="SMART" id="SM00343">
    <property type="entry name" value="ZnF_C2HC"/>
    <property type="match status" value="2"/>
</dbReference>
<dbReference type="EMBL" id="JAUUTY010000005">
    <property type="protein sequence ID" value="KAK1626627.1"/>
    <property type="molecule type" value="Genomic_DNA"/>
</dbReference>
<keyword evidence="5" id="KW-1185">Reference proteome</keyword>
<feature type="region of interest" description="Disordered" evidence="2">
    <location>
        <begin position="475"/>
        <end position="530"/>
    </location>
</feature>
<feature type="compositionally biased region" description="Low complexity" evidence="2">
    <location>
        <begin position="24"/>
        <end position="58"/>
    </location>
</feature>
<evidence type="ECO:0000313" key="4">
    <source>
        <dbReference type="EMBL" id="KAK1626627.1"/>
    </source>
</evidence>
<dbReference type="PANTHER" id="PTHR33087">
    <property type="entry name" value="OS07G0539200 PROTEIN"/>
    <property type="match status" value="1"/>
</dbReference>
<accession>A0AAD8VWV2</accession>
<evidence type="ECO:0000256" key="1">
    <source>
        <dbReference type="PROSITE-ProRule" id="PRU00047"/>
    </source>
</evidence>